<evidence type="ECO:0000313" key="2">
    <source>
        <dbReference type="Proteomes" id="UP001209318"/>
    </source>
</evidence>
<name>A0AAE3LQI1_9BACI</name>
<sequence length="197" mass="22791">MNKLFLFLYLLSNRHGDFDQNPESNLPQYHEKRSSFSREKKGMNGKLLFFSLLLLLTHPIHSFAIASELEENYRYFGVNAIVHQAGESDYYEVQTNGDSEKEGFVFTINHPGTGDNFQLTLQLKGDSSVILLIEETNRKGKYLKEFQSPSIQLTDDWKQYTQELALDENTKQMDVMVLTSQKQKSNFSFRNISVTID</sequence>
<accession>A0AAE3LQI1</accession>
<protein>
    <submittedName>
        <fullName evidence="1">Uncharacterized protein</fullName>
    </submittedName>
</protein>
<dbReference type="EMBL" id="JAOUSF010000003">
    <property type="protein sequence ID" value="MCU9613524.1"/>
    <property type="molecule type" value="Genomic_DNA"/>
</dbReference>
<evidence type="ECO:0000313" key="1">
    <source>
        <dbReference type="EMBL" id="MCU9613524.1"/>
    </source>
</evidence>
<dbReference type="AlphaFoldDB" id="A0AAE3LQI1"/>
<dbReference type="RefSeq" id="WP_263072763.1">
    <property type="nucleotide sequence ID" value="NZ_JAOUSF010000003.1"/>
</dbReference>
<keyword evidence="2" id="KW-1185">Reference proteome</keyword>
<reference evidence="1" key="1">
    <citation type="submission" date="2022-10" db="EMBL/GenBank/DDBJ databases">
        <title>Description of Fervidibacillus gen. nov. in the family Fervidibacillaceae fam. nov. with two species, Fervidibacillus albus sp. nov., and Fervidibacillus halotolerans sp. nov., isolated from tidal flat sediments.</title>
        <authorList>
            <person name="Kwon K.K."/>
            <person name="Yang S.-H."/>
        </authorList>
    </citation>
    <scope>NUCLEOTIDE SEQUENCE</scope>
    <source>
        <strain evidence="1">JCM 19140</strain>
    </source>
</reference>
<comment type="caution">
    <text evidence="1">The sequence shown here is derived from an EMBL/GenBank/DDBJ whole genome shotgun (WGS) entry which is preliminary data.</text>
</comment>
<dbReference type="Proteomes" id="UP001209318">
    <property type="component" value="Unassembled WGS sequence"/>
</dbReference>
<organism evidence="1 2">
    <name type="scientific">Perspicuibacillus lycopersici</name>
    <dbReference type="NCBI Taxonomy" id="1325689"/>
    <lineage>
        <taxon>Bacteria</taxon>
        <taxon>Bacillati</taxon>
        <taxon>Bacillota</taxon>
        <taxon>Bacilli</taxon>
        <taxon>Bacillales</taxon>
        <taxon>Bacillaceae</taxon>
        <taxon>Perspicuibacillus</taxon>
    </lineage>
</organism>
<proteinExistence type="predicted"/>
<gene>
    <name evidence="1" type="ORF">OEV98_08130</name>
</gene>